<dbReference type="OrthoDB" id="5343663at2"/>
<dbReference type="InterPro" id="IPR043010">
    <property type="entry name" value="Phenol_hydroxylase_sf"/>
</dbReference>
<dbReference type="GO" id="GO:0018662">
    <property type="term" value="F:phenol 2-monooxygenase activity"/>
    <property type="evidence" value="ECO:0007669"/>
    <property type="project" value="InterPro"/>
</dbReference>
<keyword evidence="2" id="KW-1185">Reference proteome</keyword>
<accession>A0A2Z6E3R6</accession>
<evidence type="ECO:0000313" key="2">
    <source>
        <dbReference type="Proteomes" id="UP000270530"/>
    </source>
</evidence>
<dbReference type="Proteomes" id="UP000270530">
    <property type="component" value="Chromosome"/>
</dbReference>
<dbReference type="RefSeq" id="WP_126536816.1">
    <property type="nucleotide sequence ID" value="NZ_AP018560.1"/>
</dbReference>
<proteinExistence type="predicted"/>
<name>A0A2Z6E3R6_9GAMM</name>
<dbReference type="Pfam" id="PF04663">
    <property type="entry name" value="Phenol_monoox"/>
    <property type="match status" value="1"/>
</dbReference>
<protein>
    <submittedName>
        <fullName evidence="1">Phenol hydroxylase, P4 oxygenase component DmpO</fullName>
    </submittedName>
</protein>
<dbReference type="AlphaFoldDB" id="A0A2Z6E3R6"/>
<reference evidence="2" key="2">
    <citation type="submission" date="2018-06" db="EMBL/GenBank/DDBJ databases">
        <title>Genome sequence of Rhodanobacteraceae bacterium strain Dysh456.</title>
        <authorList>
            <person name="Fukui M."/>
        </authorList>
    </citation>
    <scope>NUCLEOTIDE SEQUENCE [LARGE SCALE GENOMIC DNA]</scope>
    <source>
        <strain evidence="2">Dysh456</strain>
    </source>
</reference>
<dbReference type="Gene3D" id="3.10.20.560">
    <property type="entry name" value="Phenol hydroxylase"/>
    <property type="match status" value="1"/>
</dbReference>
<evidence type="ECO:0000313" key="1">
    <source>
        <dbReference type="EMBL" id="BBD79562.1"/>
    </source>
</evidence>
<dbReference type="KEGG" id="rbd:ALSL_0897"/>
<reference evidence="2" key="1">
    <citation type="submission" date="2018-04" db="EMBL/GenBank/DDBJ databases">
        <authorList>
            <person name="Watanabe M."/>
            <person name="Kojima H."/>
        </authorList>
    </citation>
    <scope>NUCLEOTIDE SEQUENCE [LARGE SCALE GENOMIC DNA]</scope>
    <source>
        <strain evidence="2">Dysh456</strain>
    </source>
</reference>
<dbReference type="EMBL" id="AP018560">
    <property type="protein sequence ID" value="BBD79562.1"/>
    <property type="molecule type" value="Genomic_DNA"/>
</dbReference>
<sequence length="119" mass="13605">MPVRAMYDYKFEPRDRLEHFHGNQLLYLEWQRHLLFAFPMCVPVPPDLPFGAVMKEILPSLYGSHPDWARVRWDAVDWELDGAVFQPAPERGLAAQGIGHKSFLRFTARGLDGLGGQAL</sequence>
<organism evidence="1 2">
    <name type="scientific">Aerosticca soli</name>
    <dbReference type="NCBI Taxonomy" id="2010829"/>
    <lineage>
        <taxon>Bacteria</taxon>
        <taxon>Pseudomonadati</taxon>
        <taxon>Pseudomonadota</taxon>
        <taxon>Gammaproteobacteria</taxon>
        <taxon>Lysobacterales</taxon>
        <taxon>Rhodanobacteraceae</taxon>
        <taxon>Aerosticca</taxon>
    </lineage>
</organism>
<dbReference type="InterPro" id="IPR006756">
    <property type="entry name" value="Phenol_hydroxylase"/>
</dbReference>
<gene>
    <name evidence="1" type="ORF">ALSL_0897</name>
</gene>